<evidence type="ECO:0000313" key="1">
    <source>
        <dbReference type="EMBL" id="KAF1684535.1"/>
    </source>
</evidence>
<feature type="non-terminal residue" evidence="1">
    <location>
        <position position="75"/>
    </location>
</feature>
<gene>
    <name evidence="1" type="ORF">B1992_14990</name>
</gene>
<dbReference type="Proteomes" id="UP000462066">
    <property type="component" value="Unassembled WGS sequence"/>
</dbReference>
<dbReference type="EMBL" id="MWIP01000033">
    <property type="protein sequence ID" value="KAF1684535.1"/>
    <property type="molecule type" value="Genomic_DNA"/>
</dbReference>
<name>A0A7V8GK02_9GAMM</name>
<proteinExistence type="predicted"/>
<protein>
    <submittedName>
        <fullName evidence="1">Uncharacterized protein</fullName>
    </submittedName>
</protein>
<accession>A0A7V8GK02</accession>
<sequence>MVLLAFSCCDTPTDGLPVPLNPLLNPAPPLLPPLKLAPMLLALYAAVFSRSLQPRLPVSSRFSDASAVLAIAAPV</sequence>
<comment type="caution">
    <text evidence="1">The sequence shown here is derived from an EMBL/GenBank/DDBJ whole genome shotgun (WGS) entry which is preliminary data.</text>
</comment>
<organism evidence="1 2">
    <name type="scientific">Pseudoxanthomonas broegbernensis</name>
    <dbReference type="NCBI Taxonomy" id="83619"/>
    <lineage>
        <taxon>Bacteria</taxon>
        <taxon>Pseudomonadati</taxon>
        <taxon>Pseudomonadota</taxon>
        <taxon>Gammaproteobacteria</taxon>
        <taxon>Lysobacterales</taxon>
        <taxon>Lysobacteraceae</taxon>
        <taxon>Pseudoxanthomonas</taxon>
    </lineage>
</organism>
<evidence type="ECO:0000313" key="2">
    <source>
        <dbReference type="Proteomes" id="UP000462066"/>
    </source>
</evidence>
<keyword evidence="2" id="KW-1185">Reference proteome</keyword>
<dbReference type="AlphaFoldDB" id="A0A7V8GK02"/>
<reference evidence="1 2" key="1">
    <citation type="submission" date="2017-10" db="EMBL/GenBank/DDBJ databases">
        <title>Whole genome sequencing of Pseudoxanthomonas broegbernensis DSM 12573(T).</title>
        <authorList>
            <person name="Kumar S."/>
            <person name="Bansal K."/>
            <person name="Kaur A."/>
            <person name="Patil P."/>
            <person name="Sharma S."/>
            <person name="Patil P.B."/>
        </authorList>
    </citation>
    <scope>NUCLEOTIDE SEQUENCE [LARGE SCALE GENOMIC DNA]</scope>
    <source>
        <strain evidence="1 2">DSM 12573</strain>
    </source>
</reference>